<gene>
    <name evidence="8" type="ORF">JCM17846_14650</name>
</gene>
<feature type="domain" description="VTT" evidence="7">
    <location>
        <begin position="39"/>
        <end position="149"/>
    </location>
</feature>
<feature type="transmembrane region" description="Helical" evidence="6">
    <location>
        <begin position="131"/>
        <end position="155"/>
    </location>
</feature>
<protein>
    <recommendedName>
        <fullName evidence="7">VTT domain-containing protein</fullName>
    </recommendedName>
</protein>
<dbReference type="Proteomes" id="UP000324996">
    <property type="component" value="Unassembled WGS sequence"/>
</dbReference>
<dbReference type="EMBL" id="BKCN01000006">
    <property type="protein sequence ID" value="GER03783.1"/>
    <property type="molecule type" value="Genomic_DNA"/>
</dbReference>
<dbReference type="GO" id="GO:0005886">
    <property type="term" value="C:plasma membrane"/>
    <property type="evidence" value="ECO:0007669"/>
    <property type="project" value="UniProtKB-SubCell"/>
</dbReference>
<keyword evidence="2" id="KW-1003">Cell membrane</keyword>
<evidence type="ECO:0000256" key="6">
    <source>
        <dbReference type="SAM" id="Phobius"/>
    </source>
</evidence>
<dbReference type="InterPro" id="IPR051311">
    <property type="entry name" value="DedA_domain"/>
</dbReference>
<dbReference type="RefSeq" id="WP_052371186.1">
    <property type="nucleotide sequence ID" value="NZ_BKCN01000006.1"/>
</dbReference>
<evidence type="ECO:0000256" key="1">
    <source>
        <dbReference type="ARBA" id="ARBA00004651"/>
    </source>
</evidence>
<comment type="caution">
    <text evidence="8">The sequence shown here is derived from an EMBL/GenBank/DDBJ whole genome shotgun (WGS) entry which is preliminary data.</text>
</comment>
<reference evidence="8 9" key="1">
    <citation type="submission" date="2019-09" db="EMBL/GenBank/DDBJ databases">
        <title>NBRP : Genome information of microbial organism related human and environment.</title>
        <authorList>
            <person name="Hattori M."/>
            <person name="Oshima K."/>
            <person name="Inaba H."/>
            <person name="Suda W."/>
            <person name="Sakamoto M."/>
            <person name="Iino T."/>
            <person name="Kitahara M."/>
            <person name="Oshida Y."/>
            <person name="Iida T."/>
            <person name="Kudo T."/>
            <person name="Itoh T."/>
            <person name="Ohkuma M."/>
        </authorList>
    </citation>
    <scope>NUCLEOTIDE SEQUENCE [LARGE SCALE GENOMIC DNA]</scope>
    <source>
        <strain evidence="8 9">Q-1</strain>
    </source>
</reference>
<evidence type="ECO:0000256" key="2">
    <source>
        <dbReference type="ARBA" id="ARBA00022475"/>
    </source>
</evidence>
<keyword evidence="4 6" id="KW-1133">Transmembrane helix</keyword>
<dbReference type="Pfam" id="PF09335">
    <property type="entry name" value="VTT_dom"/>
    <property type="match status" value="1"/>
</dbReference>
<feature type="transmembrane region" description="Helical" evidence="6">
    <location>
        <begin position="12"/>
        <end position="30"/>
    </location>
</feature>
<name>A0A5A7N636_9PROT</name>
<keyword evidence="3 6" id="KW-0812">Transmembrane</keyword>
<sequence length="204" mass="22539">MDFDWALRIMEHLAGQPLLFIALAIGLSFISEDAVTVGTALLAAQGLIGWPLGFLAVNIAIILGDGALYGAGALAARYRFMRRLVATRRIYQTKRWVEQRLGPILLATRFMPGTRFPTYTASGFFGFSFPFFIAILSLGSVLWTGLVFIVIFYAGKPFLDALGPWKWLGAIIILLFGLVVPHFIGPICARIFGVRPLPEDHHRS</sequence>
<proteinExistence type="predicted"/>
<accession>A0A5A7N636</accession>
<dbReference type="PANTHER" id="PTHR42709:SF6">
    <property type="entry name" value="UNDECAPRENYL PHOSPHATE TRANSPORTER A"/>
    <property type="match status" value="1"/>
</dbReference>
<feature type="transmembrane region" description="Helical" evidence="6">
    <location>
        <begin position="167"/>
        <end position="193"/>
    </location>
</feature>
<evidence type="ECO:0000313" key="8">
    <source>
        <dbReference type="EMBL" id="GER03783.1"/>
    </source>
</evidence>
<evidence type="ECO:0000259" key="7">
    <source>
        <dbReference type="Pfam" id="PF09335"/>
    </source>
</evidence>
<evidence type="ECO:0000256" key="3">
    <source>
        <dbReference type="ARBA" id="ARBA00022692"/>
    </source>
</evidence>
<dbReference type="PANTHER" id="PTHR42709">
    <property type="entry name" value="ALKALINE PHOSPHATASE LIKE PROTEIN"/>
    <property type="match status" value="1"/>
</dbReference>
<keyword evidence="5 6" id="KW-0472">Membrane</keyword>
<keyword evidence="9" id="KW-1185">Reference proteome</keyword>
<dbReference type="AlphaFoldDB" id="A0A5A7N636"/>
<evidence type="ECO:0000256" key="5">
    <source>
        <dbReference type="ARBA" id="ARBA00023136"/>
    </source>
</evidence>
<feature type="transmembrane region" description="Helical" evidence="6">
    <location>
        <begin position="50"/>
        <end position="74"/>
    </location>
</feature>
<evidence type="ECO:0000256" key="4">
    <source>
        <dbReference type="ARBA" id="ARBA00022989"/>
    </source>
</evidence>
<organism evidence="8 9">
    <name type="scientific">Iodidimonas nitroreducens</name>
    <dbReference type="NCBI Taxonomy" id="1236968"/>
    <lineage>
        <taxon>Bacteria</taxon>
        <taxon>Pseudomonadati</taxon>
        <taxon>Pseudomonadota</taxon>
        <taxon>Alphaproteobacteria</taxon>
        <taxon>Iodidimonadales</taxon>
        <taxon>Iodidimonadaceae</taxon>
        <taxon>Iodidimonas</taxon>
    </lineage>
</organism>
<comment type="subcellular location">
    <subcellularLocation>
        <location evidence="1">Cell membrane</location>
        <topology evidence="1">Multi-pass membrane protein</topology>
    </subcellularLocation>
</comment>
<evidence type="ECO:0000313" key="9">
    <source>
        <dbReference type="Proteomes" id="UP000324996"/>
    </source>
</evidence>
<dbReference type="InterPro" id="IPR032816">
    <property type="entry name" value="VTT_dom"/>
</dbReference>